<evidence type="ECO:0000313" key="1">
    <source>
        <dbReference type="EMBL" id="KAJ8878571.1"/>
    </source>
</evidence>
<comment type="caution">
    <text evidence="1">The sequence shown here is derived from an EMBL/GenBank/DDBJ whole genome shotgun (WGS) entry which is preliminary data.</text>
</comment>
<name>A0ABQ9H317_9NEOP</name>
<dbReference type="EMBL" id="JARBHB010000007">
    <property type="protein sequence ID" value="KAJ8878571.1"/>
    <property type="molecule type" value="Genomic_DNA"/>
</dbReference>
<dbReference type="Gene3D" id="3.10.10.10">
    <property type="entry name" value="HIV Type 1 Reverse Transcriptase, subunit A, domain 1"/>
    <property type="match status" value="1"/>
</dbReference>
<sequence>MEGKTVNFKLNTGSEVNIIPQRIVRQVANTSQLNQPLTVHKWLQFVVVEDGTCRMPILGLPECICLNLVSCNFVCVYSIYQGDMSEDSLIVGKSVQPVAKPPRRVPLAFRDRLEGKLHELGTLGVIAKVDQPCGWVSNLTVVERSDNSLRLCLDPVKLNKAICREYQMIQTLEELSCQLNVALDEPSSQ</sequence>
<evidence type="ECO:0000313" key="2">
    <source>
        <dbReference type="Proteomes" id="UP001159363"/>
    </source>
</evidence>
<dbReference type="Proteomes" id="UP001159363">
    <property type="component" value="Chromosome 6"/>
</dbReference>
<organism evidence="1 2">
    <name type="scientific">Dryococelus australis</name>
    <dbReference type="NCBI Taxonomy" id="614101"/>
    <lineage>
        <taxon>Eukaryota</taxon>
        <taxon>Metazoa</taxon>
        <taxon>Ecdysozoa</taxon>
        <taxon>Arthropoda</taxon>
        <taxon>Hexapoda</taxon>
        <taxon>Insecta</taxon>
        <taxon>Pterygota</taxon>
        <taxon>Neoptera</taxon>
        <taxon>Polyneoptera</taxon>
        <taxon>Phasmatodea</taxon>
        <taxon>Verophasmatodea</taxon>
        <taxon>Anareolatae</taxon>
        <taxon>Phasmatidae</taxon>
        <taxon>Eurycanthinae</taxon>
        <taxon>Dryococelus</taxon>
    </lineage>
</organism>
<gene>
    <name evidence="1" type="ORF">PR048_019149</name>
</gene>
<dbReference type="InterPro" id="IPR050951">
    <property type="entry name" value="Retrovirus_Pol_polyprotein"/>
</dbReference>
<dbReference type="PANTHER" id="PTHR37984">
    <property type="entry name" value="PROTEIN CBG26694"/>
    <property type="match status" value="1"/>
</dbReference>
<dbReference type="PANTHER" id="PTHR37984:SF5">
    <property type="entry name" value="PROTEIN NYNRIN-LIKE"/>
    <property type="match status" value="1"/>
</dbReference>
<accession>A0ABQ9H317</accession>
<proteinExistence type="predicted"/>
<dbReference type="SUPFAM" id="SSF56672">
    <property type="entry name" value="DNA/RNA polymerases"/>
    <property type="match status" value="1"/>
</dbReference>
<keyword evidence="2" id="KW-1185">Reference proteome</keyword>
<protein>
    <submittedName>
        <fullName evidence="1">Uncharacterized protein</fullName>
    </submittedName>
</protein>
<dbReference type="InterPro" id="IPR043502">
    <property type="entry name" value="DNA/RNA_pol_sf"/>
</dbReference>
<reference evidence="1 2" key="1">
    <citation type="submission" date="2023-02" db="EMBL/GenBank/DDBJ databases">
        <title>LHISI_Scaffold_Assembly.</title>
        <authorList>
            <person name="Stuart O.P."/>
            <person name="Cleave R."/>
            <person name="Magrath M.J.L."/>
            <person name="Mikheyev A.S."/>
        </authorList>
    </citation>
    <scope>NUCLEOTIDE SEQUENCE [LARGE SCALE GENOMIC DNA]</scope>
    <source>
        <strain evidence="1">Daus_M_001</strain>
        <tissue evidence="1">Leg muscle</tissue>
    </source>
</reference>